<evidence type="ECO:0000313" key="4">
    <source>
        <dbReference type="Proteomes" id="UP000237105"/>
    </source>
</evidence>
<name>A0A2P5ASK5_PARAD</name>
<keyword evidence="1" id="KW-0732">Signal</keyword>
<evidence type="ECO:0000313" key="3">
    <source>
        <dbReference type="EMBL" id="PON39530.1"/>
    </source>
</evidence>
<dbReference type="Proteomes" id="UP000237105">
    <property type="component" value="Unassembled WGS sequence"/>
</dbReference>
<dbReference type="GO" id="GO:0033897">
    <property type="term" value="F:ribonuclease T2 activity"/>
    <property type="evidence" value="ECO:0007669"/>
    <property type="project" value="InterPro"/>
</dbReference>
<keyword evidence="2" id="KW-0325">Glycoprotein</keyword>
<reference evidence="4" key="1">
    <citation type="submission" date="2016-06" db="EMBL/GenBank/DDBJ databases">
        <title>Parallel loss of symbiosis genes in relatives of nitrogen-fixing non-legume Parasponia.</title>
        <authorList>
            <person name="Van Velzen R."/>
            <person name="Holmer R."/>
            <person name="Bu F."/>
            <person name="Rutten L."/>
            <person name="Van Zeijl A."/>
            <person name="Liu W."/>
            <person name="Santuari L."/>
            <person name="Cao Q."/>
            <person name="Sharma T."/>
            <person name="Shen D."/>
            <person name="Roswanjaya Y."/>
            <person name="Wardhani T."/>
            <person name="Kalhor M.S."/>
            <person name="Jansen J."/>
            <person name="Van den Hoogen J."/>
            <person name="Gungor B."/>
            <person name="Hartog M."/>
            <person name="Hontelez J."/>
            <person name="Verver J."/>
            <person name="Yang W.-C."/>
            <person name="Schijlen E."/>
            <person name="Repin R."/>
            <person name="Schilthuizen M."/>
            <person name="Schranz E."/>
            <person name="Heidstra R."/>
            <person name="Miyata K."/>
            <person name="Fedorova E."/>
            <person name="Kohlen W."/>
            <person name="Bisseling T."/>
            <person name="Smit S."/>
            <person name="Geurts R."/>
        </authorList>
    </citation>
    <scope>NUCLEOTIDE SEQUENCE [LARGE SCALE GENOMIC DNA]</scope>
    <source>
        <strain evidence="4">cv. WU1-14</strain>
    </source>
</reference>
<keyword evidence="4" id="KW-1185">Reference proteome</keyword>
<gene>
    <name evidence="3" type="ORF">PanWU01x14_304210</name>
</gene>
<dbReference type="AlphaFoldDB" id="A0A2P5ASK5"/>
<dbReference type="EMBL" id="JXTB01000463">
    <property type="protein sequence ID" value="PON39530.1"/>
    <property type="molecule type" value="Genomic_DNA"/>
</dbReference>
<evidence type="ECO:0000256" key="1">
    <source>
        <dbReference type="ARBA" id="ARBA00022729"/>
    </source>
</evidence>
<protein>
    <submittedName>
        <fullName evidence="3">Ribonuclease T2-like</fullName>
    </submittedName>
</protein>
<proteinExistence type="predicted"/>
<organism evidence="3 4">
    <name type="scientific">Parasponia andersonii</name>
    <name type="common">Sponia andersonii</name>
    <dbReference type="NCBI Taxonomy" id="3476"/>
    <lineage>
        <taxon>Eukaryota</taxon>
        <taxon>Viridiplantae</taxon>
        <taxon>Streptophyta</taxon>
        <taxon>Embryophyta</taxon>
        <taxon>Tracheophyta</taxon>
        <taxon>Spermatophyta</taxon>
        <taxon>Magnoliopsida</taxon>
        <taxon>eudicotyledons</taxon>
        <taxon>Gunneridae</taxon>
        <taxon>Pentapetalae</taxon>
        <taxon>rosids</taxon>
        <taxon>fabids</taxon>
        <taxon>Rosales</taxon>
        <taxon>Cannabaceae</taxon>
        <taxon>Parasponia</taxon>
    </lineage>
</organism>
<dbReference type="SUPFAM" id="SSF55895">
    <property type="entry name" value="Ribonuclease Rh-like"/>
    <property type="match status" value="1"/>
</dbReference>
<comment type="caution">
    <text evidence="3">The sequence shown here is derived from an EMBL/GenBank/DDBJ whole genome shotgun (WGS) entry which is preliminary data.</text>
</comment>
<dbReference type="GO" id="GO:0003723">
    <property type="term" value="F:RNA binding"/>
    <property type="evidence" value="ECO:0007669"/>
    <property type="project" value="InterPro"/>
</dbReference>
<sequence length="94" mass="10166">MEVNFLSAFKRAGIEPNGKSYSSSAMKNSVRNAIGLTPKIKSKAVKMARPAHDGYFEVTGRVGLARLNERAGLYDWEGAPARPYGLGRLPGPSK</sequence>
<dbReference type="InterPro" id="IPR036430">
    <property type="entry name" value="RNase_T2-like_sf"/>
</dbReference>
<accession>A0A2P5ASK5</accession>
<evidence type="ECO:0000256" key="2">
    <source>
        <dbReference type="ARBA" id="ARBA00023180"/>
    </source>
</evidence>